<keyword evidence="6" id="KW-1185">Reference proteome</keyword>
<evidence type="ECO:0000256" key="3">
    <source>
        <dbReference type="SAM" id="SignalP"/>
    </source>
</evidence>
<dbReference type="AlphaFoldDB" id="U7UCD8"/>
<evidence type="ECO:0000256" key="1">
    <source>
        <dbReference type="ARBA" id="ARBA00022801"/>
    </source>
</evidence>
<dbReference type="EMBL" id="AWXA01000062">
    <property type="protein sequence ID" value="ERT56519.1"/>
    <property type="molecule type" value="Genomic_DNA"/>
</dbReference>
<keyword evidence="2" id="KW-0326">Glycosidase</keyword>
<dbReference type="STRING" id="1111454.HMPREF1250_1569"/>
<accession>U7UCD8</accession>
<evidence type="ECO:0000259" key="4">
    <source>
        <dbReference type="Pfam" id="PF01156"/>
    </source>
</evidence>
<dbReference type="InterPro" id="IPR001910">
    <property type="entry name" value="Inosine/uridine_hydrolase_dom"/>
</dbReference>
<reference evidence="5 6" key="1">
    <citation type="submission" date="2013-09" db="EMBL/GenBank/DDBJ databases">
        <authorList>
            <person name="Durkin A.S."/>
            <person name="Haft D.R."/>
            <person name="McCorrison J."/>
            <person name="Torralba M."/>
            <person name="Gillis M."/>
            <person name="Haft D.H."/>
            <person name="Methe B."/>
            <person name="Sutton G."/>
            <person name="Nelson K.E."/>
        </authorList>
    </citation>
    <scope>NUCLEOTIDE SEQUENCE [LARGE SCALE GENOMIC DNA]</scope>
    <source>
        <strain evidence="5 6">BV3C16-1</strain>
    </source>
</reference>
<evidence type="ECO:0000256" key="2">
    <source>
        <dbReference type="ARBA" id="ARBA00023295"/>
    </source>
</evidence>
<dbReference type="PANTHER" id="PTHR12304:SF4">
    <property type="entry name" value="URIDINE NUCLEOSIDASE"/>
    <property type="match status" value="1"/>
</dbReference>
<protein>
    <submittedName>
        <fullName evidence="5">Inosine-uridine preferring nucleoside hydrolase</fullName>
    </submittedName>
</protein>
<dbReference type="GO" id="GO:0005829">
    <property type="term" value="C:cytosol"/>
    <property type="evidence" value="ECO:0007669"/>
    <property type="project" value="TreeGrafter"/>
</dbReference>
<evidence type="ECO:0000313" key="6">
    <source>
        <dbReference type="Proteomes" id="UP000017090"/>
    </source>
</evidence>
<proteinExistence type="predicted"/>
<dbReference type="InterPro" id="IPR036452">
    <property type="entry name" value="Ribo_hydro-like"/>
</dbReference>
<comment type="caution">
    <text evidence="5">The sequence shown here is derived from an EMBL/GenBank/DDBJ whole genome shotgun (WGS) entry which is preliminary data.</text>
</comment>
<dbReference type="InterPro" id="IPR023186">
    <property type="entry name" value="IUNH"/>
</dbReference>
<sequence>MKNRFLTAILVGMMFCFLTSAVFAQDKKPVILDADMVELFDDGMAMLMLARSEEVELLGVTVVIGNTWVEDGTASALRQLEGIGKEKEIPVYMGRNRTTRSGRFAALQAEQMLFGRGADSHLGAAGYAQPASWQDAYAAKFHRRPQSVPAADDAVDFIIRTVKARPHDVTVVAIGTAANLAAALQKAPEIAPLVKQVCYMGGAFFVGGNVMPAAEFNFWLDPEAARTALRAPFGEQVIVPLDVCEKVHITQTQFREISARLHNPVFADMWQHHWMYPLLRDGAAFNNYVWDVIAAAIVIDPSLILEEEKCFVDINDTYSPSYGQSLAYRGAAPAGTQAARIIKTVDEKRLWQMIYRVCDEL</sequence>
<dbReference type="PANTHER" id="PTHR12304">
    <property type="entry name" value="INOSINE-URIDINE PREFERRING NUCLEOSIDE HYDROLASE"/>
    <property type="match status" value="1"/>
</dbReference>
<dbReference type="PATRIC" id="fig|1111454.3.peg.2207"/>
<dbReference type="GO" id="GO:0006152">
    <property type="term" value="P:purine nucleoside catabolic process"/>
    <property type="evidence" value="ECO:0007669"/>
    <property type="project" value="TreeGrafter"/>
</dbReference>
<feature type="domain" description="Inosine/uridine-preferring nucleoside hydrolase" evidence="4">
    <location>
        <begin position="30"/>
        <end position="352"/>
    </location>
</feature>
<name>U7UCD8_9FIRM</name>
<dbReference type="Gene3D" id="3.90.245.10">
    <property type="entry name" value="Ribonucleoside hydrolase-like"/>
    <property type="match status" value="1"/>
</dbReference>
<feature type="signal peptide" evidence="3">
    <location>
        <begin position="1"/>
        <end position="24"/>
    </location>
</feature>
<dbReference type="Proteomes" id="UP000017090">
    <property type="component" value="Unassembled WGS sequence"/>
</dbReference>
<dbReference type="SUPFAM" id="SSF53590">
    <property type="entry name" value="Nucleoside hydrolase"/>
    <property type="match status" value="1"/>
</dbReference>
<keyword evidence="3" id="KW-0732">Signal</keyword>
<keyword evidence="1 5" id="KW-0378">Hydrolase</keyword>
<organism evidence="5 6">
    <name type="scientific">Megasphaera vaginalis</name>
    <name type="common">ex Srinivasan et al. 2021</name>
    <dbReference type="NCBI Taxonomy" id="1111454"/>
    <lineage>
        <taxon>Bacteria</taxon>
        <taxon>Bacillati</taxon>
        <taxon>Bacillota</taxon>
        <taxon>Negativicutes</taxon>
        <taxon>Veillonellales</taxon>
        <taxon>Veillonellaceae</taxon>
        <taxon>Megasphaera</taxon>
    </lineage>
</organism>
<gene>
    <name evidence="5" type="ORF">HMPREF1250_1569</name>
</gene>
<dbReference type="GO" id="GO:0008477">
    <property type="term" value="F:purine nucleosidase activity"/>
    <property type="evidence" value="ECO:0007669"/>
    <property type="project" value="TreeGrafter"/>
</dbReference>
<evidence type="ECO:0000313" key="5">
    <source>
        <dbReference type="EMBL" id="ERT56519.1"/>
    </source>
</evidence>
<feature type="chain" id="PRO_5004689587" evidence="3">
    <location>
        <begin position="25"/>
        <end position="361"/>
    </location>
</feature>
<dbReference type="Pfam" id="PF01156">
    <property type="entry name" value="IU_nuc_hydro"/>
    <property type="match status" value="1"/>
</dbReference>
<dbReference type="eggNOG" id="COG1957">
    <property type="taxonomic scope" value="Bacteria"/>
</dbReference>